<protein>
    <submittedName>
        <fullName evidence="8">TonB family protein</fullName>
    </submittedName>
</protein>
<keyword evidence="3 6" id="KW-1133">Transmembrane helix</keyword>
<evidence type="ECO:0000256" key="4">
    <source>
        <dbReference type="ARBA" id="ARBA00023136"/>
    </source>
</evidence>
<evidence type="ECO:0000256" key="3">
    <source>
        <dbReference type="ARBA" id="ARBA00022989"/>
    </source>
</evidence>
<dbReference type="Gene3D" id="3.30.1150.10">
    <property type="match status" value="1"/>
</dbReference>
<comment type="subcellular location">
    <subcellularLocation>
        <location evidence="1">Membrane</location>
        <topology evidence="1">Single-pass membrane protein</topology>
    </subcellularLocation>
</comment>
<evidence type="ECO:0000256" key="5">
    <source>
        <dbReference type="SAM" id="MobiDB-lite"/>
    </source>
</evidence>
<dbReference type="InterPro" id="IPR037682">
    <property type="entry name" value="TonB_C"/>
</dbReference>
<keyword evidence="2 6" id="KW-0812">Transmembrane</keyword>
<keyword evidence="9" id="KW-1185">Reference proteome</keyword>
<sequence>MDNVAHWKHGSWIALISAVVLAFGLFLLIPLTQLLEDEEPIPMTVRQVLTLNPPTREAPPPPEDAQPEEEVPPPKFEQVVQDIPLMELDLELDPGASDAIAMATPLQDFADETEVMESIEQIFSFDDMAESPRLVSVPRVRFPRTLSARGVLEGRVVLLVVIDEEGLVSVERVVSSTHEELVEEALRVAKKARFSIPVVDGKKVKVRGEWPLLMQALEK</sequence>
<evidence type="ECO:0000259" key="7">
    <source>
        <dbReference type="Pfam" id="PF03544"/>
    </source>
</evidence>
<dbReference type="RefSeq" id="WP_185661442.1">
    <property type="nucleotide sequence ID" value="NZ_CAWPOO010000013.1"/>
</dbReference>
<dbReference type="GO" id="GO:0016020">
    <property type="term" value="C:membrane"/>
    <property type="evidence" value="ECO:0007669"/>
    <property type="project" value="UniProtKB-SubCell"/>
</dbReference>
<evidence type="ECO:0000256" key="2">
    <source>
        <dbReference type="ARBA" id="ARBA00022692"/>
    </source>
</evidence>
<comment type="caution">
    <text evidence="8">The sequence shown here is derived from an EMBL/GenBank/DDBJ whole genome shotgun (WGS) entry which is preliminary data.</text>
</comment>
<proteinExistence type="predicted"/>
<evidence type="ECO:0000313" key="8">
    <source>
        <dbReference type="EMBL" id="MBC2607566.1"/>
    </source>
</evidence>
<dbReference type="Pfam" id="PF03544">
    <property type="entry name" value="TonB_C"/>
    <property type="match status" value="1"/>
</dbReference>
<evidence type="ECO:0000256" key="6">
    <source>
        <dbReference type="SAM" id="Phobius"/>
    </source>
</evidence>
<name>A0A7X1E9P7_9BACT</name>
<keyword evidence="4 6" id="KW-0472">Membrane</keyword>
<dbReference type="GO" id="GO:0055085">
    <property type="term" value="P:transmembrane transport"/>
    <property type="evidence" value="ECO:0007669"/>
    <property type="project" value="InterPro"/>
</dbReference>
<dbReference type="SUPFAM" id="SSF74653">
    <property type="entry name" value="TolA/TonB C-terminal domain"/>
    <property type="match status" value="1"/>
</dbReference>
<feature type="transmembrane region" description="Helical" evidence="6">
    <location>
        <begin position="12"/>
        <end position="31"/>
    </location>
</feature>
<feature type="domain" description="TonB C-terminal" evidence="7">
    <location>
        <begin position="140"/>
        <end position="209"/>
    </location>
</feature>
<organism evidence="8 9">
    <name type="scientific">Pelagicoccus albus</name>
    <dbReference type="NCBI Taxonomy" id="415222"/>
    <lineage>
        <taxon>Bacteria</taxon>
        <taxon>Pseudomonadati</taxon>
        <taxon>Verrucomicrobiota</taxon>
        <taxon>Opitutia</taxon>
        <taxon>Puniceicoccales</taxon>
        <taxon>Pelagicoccaceae</taxon>
        <taxon>Pelagicoccus</taxon>
    </lineage>
</organism>
<dbReference type="NCBIfam" id="TIGR01352">
    <property type="entry name" value="tonB_Cterm"/>
    <property type="match status" value="1"/>
</dbReference>
<dbReference type="EMBL" id="JACHVC010000013">
    <property type="protein sequence ID" value="MBC2607566.1"/>
    <property type="molecule type" value="Genomic_DNA"/>
</dbReference>
<evidence type="ECO:0000256" key="1">
    <source>
        <dbReference type="ARBA" id="ARBA00004167"/>
    </source>
</evidence>
<dbReference type="InterPro" id="IPR006260">
    <property type="entry name" value="TonB/TolA_C"/>
</dbReference>
<reference evidence="8 9" key="1">
    <citation type="submission" date="2020-07" db="EMBL/GenBank/DDBJ databases">
        <authorList>
            <person name="Feng X."/>
        </authorList>
    </citation>
    <scope>NUCLEOTIDE SEQUENCE [LARGE SCALE GENOMIC DNA]</scope>
    <source>
        <strain evidence="8 9">JCM23202</strain>
    </source>
</reference>
<dbReference type="AlphaFoldDB" id="A0A7X1E9P7"/>
<feature type="region of interest" description="Disordered" evidence="5">
    <location>
        <begin position="51"/>
        <end position="73"/>
    </location>
</feature>
<gene>
    <name evidence="8" type="ORF">H5P27_16050</name>
</gene>
<evidence type="ECO:0000313" key="9">
    <source>
        <dbReference type="Proteomes" id="UP000526501"/>
    </source>
</evidence>
<accession>A0A7X1E9P7</accession>
<dbReference type="Proteomes" id="UP000526501">
    <property type="component" value="Unassembled WGS sequence"/>
</dbReference>